<organism evidence="2 3">
    <name type="scientific">Candidatus Nomurabacteria bacterium GW2011_GWB1_40_7</name>
    <dbReference type="NCBI Taxonomy" id="1618744"/>
    <lineage>
        <taxon>Bacteria</taxon>
        <taxon>Candidatus Nomuraibacteriota</taxon>
    </lineage>
</organism>
<evidence type="ECO:0000256" key="1">
    <source>
        <dbReference type="SAM" id="Phobius"/>
    </source>
</evidence>
<dbReference type="Proteomes" id="UP000034452">
    <property type="component" value="Unassembled WGS sequence"/>
</dbReference>
<feature type="transmembrane region" description="Helical" evidence="1">
    <location>
        <begin position="12"/>
        <end position="36"/>
    </location>
</feature>
<name>A0A0G0T0W1_9BACT</name>
<sequence length="187" mass="20867">MSKKYIKKESGYTIIETMIAVSLFIIIVMAGMGALLNANLLHNKSQNMRSIIDNLSFVLEDMSKNLRVGSNYYCILGGQIPDDVVDTNNCPGGGAGISFKSGYDDSQWVYYWNNDKIFRKIDDADSIQMTPEEIDIENLSFIVTGAESPPDPNQPFVTIKLAGTITYKDIETPFSLQTSVSQRMIDR</sequence>
<evidence type="ECO:0000313" key="2">
    <source>
        <dbReference type="EMBL" id="KKR70693.1"/>
    </source>
</evidence>
<dbReference type="EMBL" id="LBZL01000002">
    <property type="protein sequence ID" value="KKR70693.1"/>
    <property type="molecule type" value="Genomic_DNA"/>
</dbReference>
<protein>
    <recommendedName>
        <fullName evidence="4">Prepilin-type N-terminal cleavage/methylation domain-containing protein</fullName>
    </recommendedName>
</protein>
<gene>
    <name evidence="2" type="ORF">UU13_C0002G0038</name>
</gene>
<keyword evidence="1" id="KW-0472">Membrane</keyword>
<reference evidence="2 3" key="1">
    <citation type="journal article" date="2015" name="Nature">
        <title>rRNA introns, odd ribosomes, and small enigmatic genomes across a large radiation of phyla.</title>
        <authorList>
            <person name="Brown C.T."/>
            <person name="Hug L.A."/>
            <person name="Thomas B.C."/>
            <person name="Sharon I."/>
            <person name="Castelle C.J."/>
            <person name="Singh A."/>
            <person name="Wilkins M.J."/>
            <person name="Williams K.H."/>
            <person name="Banfield J.F."/>
        </authorList>
    </citation>
    <scope>NUCLEOTIDE SEQUENCE [LARGE SCALE GENOMIC DNA]</scope>
</reference>
<comment type="caution">
    <text evidence="2">The sequence shown here is derived from an EMBL/GenBank/DDBJ whole genome shotgun (WGS) entry which is preliminary data.</text>
</comment>
<keyword evidence="1" id="KW-1133">Transmembrane helix</keyword>
<evidence type="ECO:0008006" key="4">
    <source>
        <dbReference type="Google" id="ProtNLM"/>
    </source>
</evidence>
<keyword evidence="1" id="KW-0812">Transmembrane</keyword>
<proteinExistence type="predicted"/>
<accession>A0A0G0T0W1</accession>
<dbReference type="AlphaFoldDB" id="A0A0G0T0W1"/>
<evidence type="ECO:0000313" key="3">
    <source>
        <dbReference type="Proteomes" id="UP000034452"/>
    </source>
</evidence>